<evidence type="ECO:0000313" key="5">
    <source>
        <dbReference type="EMBL" id="WZK87290.1"/>
    </source>
</evidence>
<sequence length="333" mass="36688">MPLSTDGFIRLALVMPFVQHAENQHVDVRPAFESLGLSKDMLRDPKMAVHAEVVYGLVNDLAVLVGDPYFGCHVAEQFDFANWPPIAEAGRNSRTVGEFLCSLMMQVPRESSSVRHALTIEADCATYSVTRLVKTQNQPLQIEGFGAALYLRLIQGATSDAWDPAKVRVYTPFPQAVPRGHMGIRLIKTDGTGLEIKFPPAWLHAALGLKTAIGYENGSTKDPDLSIVAALRSAARPLLMNRELSAEDVAQKLGLDKKRMEAALRMQNTTAARELKKLRIELAKAALSDNQQTIGMIGRSLGYADQSHFTRFFKSQAGVSPSDFRRKVKAKVQ</sequence>
<reference evidence="5 6" key="1">
    <citation type="submission" date="2023-04" db="EMBL/GenBank/DDBJ databases">
        <title>Complete genome sequence of Alisedimentitalea scapharcae.</title>
        <authorList>
            <person name="Rong J.-C."/>
            <person name="Yi M.-L."/>
            <person name="Zhao Q."/>
        </authorList>
    </citation>
    <scope>NUCLEOTIDE SEQUENCE [LARGE SCALE GENOMIC DNA]</scope>
    <source>
        <strain evidence="5 6">KCTC 42119</strain>
    </source>
</reference>
<dbReference type="InterPro" id="IPR020449">
    <property type="entry name" value="Tscrpt_reg_AraC-type_HTH"/>
</dbReference>
<accession>A0ABZ2XMJ7</accession>
<evidence type="ECO:0000256" key="1">
    <source>
        <dbReference type="ARBA" id="ARBA00023015"/>
    </source>
</evidence>
<dbReference type="Pfam" id="PF12625">
    <property type="entry name" value="Arabinose_bd"/>
    <property type="match status" value="1"/>
</dbReference>
<dbReference type="InterPro" id="IPR018060">
    <property type="entry name" value="HTH_AraC"/>
</dbReference>
<dbReference type="InterPro" id="IPR018062">
    <property type="entry name" value="HTH_AraC-typ_CS"/>
</dbReference>
<dbReference type="EMBL" id="CP123584">
    <property type="protein sequence ID" value="WZK87290.1"/>
    <property type="molecule type" value="Genomic_DNA"/>
</dbReference>
<dbReference type="Pfam" id="PF12833">
    <property type="entry name" value="HTH_18"/>
    <property type="match status" value="1"/>
</dbReference>
<keyword evidence="2" id="KW-0238">DNA-binding</keyword>
<organism evidence="5 6">
    <name type="scientific">Aliisedimentitalea scapharcae</name>
    <dbReference type="NCBI Taxonomy" id="1524259"/>
    <lineage>
        <taxon>Bacteria</taxon>
        <taxon>Pseudomonadati</taxon>
        <taxon>Pseudomonadota</taxon>
        <taxon>Alphaproteobacteria</taxon>
        <taxon>Rhodobacterales</taxon>
        <taxon>Roseobacteraceae</taxon>
        <taxon>Aliisedimentitalea</taxon>
    </lineage>
</organism>
<dbReference type="InterPro" id="IPR009057">
    <property type="entry name" value="Homeodomain-like_sf"/>
</dbReference>
<evidence type="ECO:0000256" key="3">
    <source>
        <dbReference type="ARBA" id="ARBA00023163"/>
    </source>
</evidence>
<dbReference type="PRINTS" id="PR00032">
    <property type="entry name" value="HTHARAC"/>
</dbReference>
<dbReference type="Proteomes" id="UP001623232">
    <property type="component" value="Chromosome"/>
</dbReference>
<protein>
    <submittedName>
        <fullName evidence="5">Helix-turn-helix domain-containing protein</fullName>
    </submittedName>
</protein>
<keyword evidence="1" id="KW-0805">Transcription regulation</keyword>
<dbReference type="PROSITE" id="PS01124">
    <property type="entry name" value="HTH_ARAC_FAMILY_2"/>
    <property type="match status" value="1"/>
</dbReference>
<dbReference type="PANTHER" id="PTHR47894">
    <property type="entry name" value="HTH-TYPE TRANSCRIPTIONAL REGULATOR GADX"/>
    <property type="match status" value="1"/>
</dbReference>
<dbReference type="PROSITE" id="PS00041">
    <property type="entry name" value="HTH_ARAC_FAMILY_1"/>
    <property type="match status" value="1"/>
</dbReference>
<dbReference type="SUPFAM" id="SSF46689">
    <property type="entry name" value="Homeodomain-like"/>
    <property type="match status" value="1"/>
</dbReference>
<dbReference type="RefSeq" id="WP_406644527.1">
    <property type="nucleotide sequence ID" value="NZ_CP123584.1"/>
</dbReference>
<gene>
    <name evidence="5" type="ORF">QEZ52_11675</name>
</gene>
<dbReference type="Gene3D" id="1.10.10.60">
    <property type="entry name" value="Homeodomain-like"/>
    <property type="match status" value="1"/>
</dbReference>
<evidence type="ECO:0000313" key="6">
    <source>
        <dbReference type="Proteomes" id="UP001623232"/>
    </source>
</evidence>
<proteinExistence type="predicted"/>
<keyword evidence="6" id="KW-1185">Reference proteome</keyword>
<feature type="domain" description="HTH araC/xylS-type" evidence="4">
    <location>
        <begin position="240"/>
        <end position="327"/>
    </location>
</feature>
<dbReference type="SMART" id="SM00342">
    <property type="entry name" value="HTH_ARAC"/>
    <property type="match status" value="1"/>
</dbReference>
<dbReference type="InterPro" id="IPR032687">
    <property type="entry name" value="AraC-type_N"/>
</dbReference>
<keyword evidence="3" id="KW-0804">Transcription</keyword>
<name>A0ABZ2XMJ7_9RHOB</name>
<evidence type="ECO:0000259" key="4">
    <source>
        <dbReference type="PROSITE" id="PS01124"/>
    </source>
</evidence>
<evidence type="ECO:0000256" key="2">
    <source>
        <dbReference type="ARBA" id="ARBA00023125"/>
    </source>
</evidence>
<dbReference type="PANTHER" id="PTHR47894:SF4">
    <property type="entry name" value="HTH-TYPE TRANSCRIPTIONAL REGULATOR GADX"/>
    <property type="match status" value="1"/>
</dbReference>